<feature type="region of interest" description="Disordered" evidence="3">
    <location>
        <begin position="13"/>
        <end position="49"/>
    </location>
</feature>
<dbReference type="PANTHER" id="PTHR19963:SF30">
    <property type="entry name" value="ENDONUCLEASE_EXONUCLEASE_PHOSPHATASE DOMAIN-CONTAINING PROTEIN"/>
    <property type="match status" value="1"/>
</dbReference>
<evidence type="ECO:0000313" key="5">
    <source>
        <dbReference type="EMBL" id="KAH3874178.1"/>
    </source>
</evidence>
<keyword evidence="6" id="KW-1185">Reference proteome</keyword>
<dbReference type="AlphaFoldDB" id="A0A9D4MCN6"/>
<dbReference type="GO" id="GO:0003676">
    <property type="term" value="F:nucleic acid binding"/>
    <property type="evidence" value="ECO:0007669"/>
    <property type="project" value="InterPro"/>
</dbReference>
<keyword evidence="2" id="KW-0175">Coiled coil</keyword>
<dbReference type="InterPro" id="IPR001878">
    <property type="entry name" value="Znf_CCHC"/>
</dbReference>
<gene>
    <name evidence="5" type="ORF">DPMN_037420</name>
</gene>
<dbReference type="PROSITE" id="PS50158">
    <property type="entry name" value="ZF_CCHC"/>
    <property type="match status" value="1"/>
</dbReference>
<keyword evidence="1" id="KW-0862">Zinc</keyword>
<accession>A0A9D4MCN6</accession>
<dbReference type="Gene3D" id="1.20.5.110">
    <property type="match status" value="1"/>
</dbReference>
<reference evidence="5" key="1">
    <citation type="journal article" date="2019" name="bioRxiv">
        <title>The Genome of the Zebra Mussel, Dreissena polymorpha: A Resource for Invasive Species Research.</title>
        <authorList>
            <person name="McCartney M.A."/>
            <person name="Auch B."/>
            <person name="Kono T."/>
            <person name="Mallez S."/>
            <person name="Zhang Y."/>
            <person name="Obille A."/>
            <person name="Becker A."/>
            <person name="Abrahante J.E."/>
            <person name="Garbe J."/>
            <person name="Badalamenti J.P."/>
            <person name="Herman A."/>
            <person name="Mangelson H."/>
            <person name="Liachko I."/>
            <person name="Sullivan S."/>
            <person name="Sone E.D."/>
            <person name="Koren S."/>
            <person name="Silverstein K.A.T."/>
            <person name="Beckman K.B."/>
            <person name="Gohl D.M."/>
        </authorList>
    </citation>
    <scope>NUCLEOTIDE SEQUENCE</scope>
    <source>
        <strain evidence="5">Duluth1</strain>
        <tissue evidence="5">Whole animal</tissue>
    </source>
</reference>
<protein>
    <recommendedName>
        <fullName evidence="4">CCHC-type domain-containing protein</fullName>
    </recommendedName>
</protein>
<dbReference type="PANTHER" id="PTHR19963">
    <property type="entry name" value="CCHC-TYPE DOMAIN-CONTAINING PROTEIN"/>
    <property type="match status" value="1"/>
</dbReference>
<evidence type="ECO:0000256" key="3">
    <source>
        <dbReference type="SAM" id="MobiDB-lite"/>
    </source>
</evidence>
<keyword evidence="1" id="KW-0863">Zinc-finger</keyword>
<comment type="caution">
    <text evidence="5">The sequence shown here is derived from an EMBL/GenBank/DDBJ whole genome shotgun (WGS) entry which is preliminary data.</text>
</comment>
<evidence type="ECO:0000256" key="2">
    <source>
        <dbReference type="SAM" id="Coils"/>
    </source>
</evidence>
<dbReference type="SMART" id="SM00343">
    <property type="entry name" value="ZnF_C2HC"/>
    <property type="match status" value="1"/>
</dbReference>
<evidence type="ECO:0000256" key="1">
    <source>
        <dbReference type="PROSITE-ProRule" id="PRU00047"/>
    </source>
</evidence>
<feature type="coiled-coil region" evidence="2">
    <location>
        <begin position="263"/>
        <end position="290"/>
    </location>
</feature>
<organism evidence="5 6">
    <name type="scientific">Dreissena polymorpha</name>
    <name type="common">Zebra mussel</name>
    <name type="synonym">Mytilus polymorpha</name>
    <dbReference type="NCBI Taxonomy" id="45954"/>
    <lineage>
        <taxon>Eukaryota</taxon>
        <taxon>Metazoa</taxon>
        <taxon>Spiralia</taxon>
        <taxon>Lophotrochozoa</taxon>
        <taxon>Mollusca</taxon>
        <taxon>Bivalvia</taxon>
        <taxon>Autobranchia</taxon>
        <taxon>Heteroconchia</taxon>
        <taxon>Euheterodonta</taxon>
        <taxon>Imparidentia</taxon>
        <taxon>Neoheterodontei</taxon>
        <taxon>Myida</taxon>
        <taxon>Dreissenoidea</taxon>
        <taxon>Dreissenidae</taxon>
        <taxon>Dreissena</taxon>
    </lineage>
</organism>
<dbReference type="Proteomes" id="UP000828390">
    <property type="component" value="Unassembled WGS sequence"/>
</dbReference>
<evidence type="ECO:0000313" key="6">
    <source>
        <dbReference type="Proteomes" id="UP000828390"/>
    </source>
</evidence>
<dbReference type="EMBL" id="JAIWYP010000002">
    <property type="protein sequence ID" value="KAH3874178.1"/>
    <property type="molecule type" value="Genomic_DNA"/>
</dbReference>
<dbReference type="GO" id="GO:0008270">
    <property type="term" value="F:zinc ion binding"/>
    <property type="evidence" value="ECO:0007669"/>
    <property type="project" value="UniProtKB-KW"/>
</dbReference>
<keyword evidence="1" id="KW-0479">Metal-binding</keyword>
<reference evidence="5" key="2">
    <citation type="submission" date="2020-11" db="EMBL/GenBank/DDBJ databases">
        <authorList>
            <person name="McCartney M.A."/>
            <person name="Auch B."/>
            <person name="Kono T."/>
            <person name="Mallez S."/>
            <person name="Becker A."/>
            <person name="Gohl D.M."/>
            <person name="Silverstein K.A.T."/>
            <person name="Koren S."/>
            <person name="Bechman K.B."/>
            <person name="Herman A."/>
            <person name="Abrahante J.E."/>
            <person name="Garbe J."/>
        </authorList>
    </citation>
    <scope>NUCLEOTIDE SEQUENCE</scope>
    <source>
        <strain evidence="5">Duluth1</strain>
        <tissue evidence="5">Whole animal</tissue>
    </source>
</reference>
<dbReference type="Gene3D" id="4.10.60.10">
    <property type="entry name" value="Zinc finger, CCHC-type"/>
    <property type="match status" value="1"/>
</dbReference>
<evidence type="ECO:0000259" key="4">
    <source>
        <dbReference type="PROSITE" id="PS50158"/>
    </source>
</evidence>
<feature type="compositionally biased region" description="Polar residues" evidence="3">
    <location>
        <begin position="14"/>
        <end position="49"/>
    </location>
</feature>
<dbReference type="Pfam" id="PF00098">
    <property type="entry name" value="zf-CCHC"/>
    <property type="match status" value="1"/>
</dbReference>
<dbReference type="InterPro" id="IPR036875">
    <property type="entry name" value="Znf_CCHC_sf"/>
</dbReference>
<feature type="domain" description="CCHC-type" evidence="4">
    <location>
        <begin position="349"/>
        <end position="365"/>
    </location>
</feature>
<sequence length="396" mass="45561">MWPWFPMIPPGWIQSPTNTNNEVSQPVSSGQRVSEPNYTANSTAAGRNSSSRFGLVNNFNSRPLGQLQRSLSYDGQSNWQKFYTKFDRYATLNDWDPQKMKEYLCLSLTGKASEFYALVTDKQDNLSFVNIVEKLERRYGDKELPETAMIKFSNATQTHDETIDDWADRVLTLATKAFRHLPDNYMNEQVVLRLCLGLNDKEAGESVVNMRPKSIEEAFDKVKWAVHTHGLMFGRSKSISKNTSEECFKVQSVGNENPKESRIDKLEMRMDRMEQKMDKIEQKLDKIMDKLFIISMRKERSQSPISRVVQLNLFVILATDADICQENVLTPVRSRSPSPRRSLSPSKPKCFNCNQEGHFQADCPKFKQKPSKVKKFEFEYLNSSGSELEGKLLTQE</sequence>
<proteinExistence type="predicted"/>
<dbReference type="SUPFAM" id="SSF57756">
    <property type="entry name" value="Retrovirus zinc finger-like domains"/>
    <property type="match status" value="1"/>
</dbReference>
<name>A0A9D4MCN6_DREPO</name>